<organism evidence="2 3">
    <name type="scientific">Amycolatopsis thermophila</name>
    <dbReference type="NCBI Taxonomy" id="206084"/>
    <lineage>
        <taxon>Bacteria</taxon>
        <taxon>Bacillati</taxon>
        <taxon>Actinomycetota</taxon>
        <taxon>Actinomycetes</taxon>
        <taxon>Pseudonocardiales</taxon>
        <taxon>Pseudonocardiaceae</taxon>
        <taxon>Amycolatopsis</taxon>
    </lineage>
</organism>
<evidence type="ECO:0000259" key="1">
    <source>
        <dbReference type="Pfam" id="PF03364"/>
    </source>
</evidence>
<gene>
    <name evidence="2" type="ORF">FB470_006191</name>
</gene>
<dbReference type="EMBL" id="JAUSUT010000001">
    <property type="protein sequence ID" value="MDQ0382197.1"/>
    <property type="molecule type" value="Genomic_DNA"/>
</dbReference>
<dbReference type="SUPFAM" id="SSF55961">
    <property type="entry name" value="Bet v1-like"/>
    <property type="match status" value="1"/>
</dbReference>
<dbReference type="InterPro" id="IPR023393">
    <property type="entry name" value="START-like_dom_sf"/>
</dbReference>
<evidence type="ECO:0000313" key="3">
    <source>
        <dbReference type="Proteomes" id="UP001229651"/>
    </source>
</evidence>
<reference evidence="2 3" key="1">
    <citation type="submission" date="2023-07" db="EMBL/GenBank/DDBJ databases">
        <title>Sequencing the genomes of 1000 actinobacteria strains.</title>
        <authorList>
            <person name="Klenk H.-P."/>
        </authorList>
    </citation>
    <scope>NUCLEOTIDE SEQUENCE [LARGE SCALE GENOMIC DNA]</scope>
    <source>
        <strain evidence="2 3">DSM 45805</strain>
    </source>
</reference>
<dbReference type="InterPro" id="IPR005031">
    <property type="entry name" value="COQ10_START"/>
</dbReference>
<protein>
    <recommendedName>
        <fullName evidence="1">Coenzyme Q-binding protein COQ10 START domain-containing protein</fullName>
    </recommendedName>
</protein>
<dbReference type="Pfam" id="PF03364">
    <property type="entry name" value="Polyketide_cyc"/>
    <property type="match status" value="1"/>
</dbReference>
<dbReference type="Proteomes" id="UP001229651">
    <property type="component" value="Unassembled WGS sequence"/>
</dbReference>
<keyword evidence="3" id="KW-1185">Reference proteome</keyword>
<proteinExistence type="predicted"/>
<dbReference type="Gene3D" id="3.30.530.20">
    <property type="match status" value="1"/>
</dbReference>
<name>A0ABU0F3R6_9PSEU</name>
<accession>A0ABU0F3R6</accession>
<dbReference type="RefSeq" id="WP_306997185.1">
    <property type="nucleotide sequence ID" value="NZ_JAUSUT010000001.1"/>
</dbReference>
<comment type="caution">
    <text evidence="2">The sequence shown here is derived from an EMBL/GenBank/DDBJ whole genome shotgun (WGS) entry which is preliminary data.</text>
</comment>
<feature type="domain" description="Coenzyme Q-binding protein COQ10 START" evidence="1">
    <location>
        <begin position="15"/>
        <end position="72"/>
    </location>
</feature>
<sequence length="151" mass="16880">MRVNTYRFRDTWLLSAPVPAVFDAVVDVAGYPRWWPDVREVSRLDDDTAVLVCRAALPYALTIRMRRAEEDPRTGRMRVHLSGDLEGSLAAVVLGQPGGTRLEITQQVLATKPLLRTLSPLARPVFRANHALMMRRGRRGLQAHLNAAGAR</sequence>
<evidence type="ECO:0000313" key="2">
    <source>
        <dbReference type="EMBL" id="MDQ0382197.1"/>
    </source>
</evidence>